<dbReference type="AlphaFoldDB" id="M5FPC1"/>
<dbReference type="InterPro" id="IPR001810">
    <property type="entry name" value="F-box_dom"/>
</dbReference>
<name>M5FPC1_DACPD</name>
<dbReference type="Proteomes" id="UP000030653">
    <property type="component" value="Unassembled WGS sequence"/>
</dbReference>
<dbReference type="HOGENOM" id="CLU_704030_0_0_1"/>
<protein>
    <recommendedName>
        <fullName evidence="1">F-box domain-containing protein</fullName>
    </recommendedName>
</protein>
<evidence type="ECO:0000313" key="2">
    <source>
        <dbReference type="EMBL" id="EJT98425.1"/>
    </source>
</evidence>
<dbReference type="InterPro" id="IPR036047">
    <property type="entry name" value="F-box-like_dom_sf"/>
</dbReference>
<gene>
    <name evidence="2" type="ORF">DACRYDRAFT_110870</name>
</gene>
<dbReference type="RefSeq" id="XP_040625323.1">
    <property type="nucleotide sequence ID" value="XM_040769137.1"/>
</dbReference>
<organism evidence="2 3">
    <name type="scientific">Dacryopinax primogenitus (strain DJM 731)</name>
    <name type="common">Brown rot fungus</name>
    <dbReference type="NCBI Taxonomy" id="1858805"/>
    <lineage>
        <taxon>Eukaryota</taxon>
        <taxon>Fungi</taxon>
        <taxon>Dikarya</taxon>
        <taxon>Basidiomycota</taxon>
        <taxon>Agaricomycotina</taxon>
        <taxon>Dacrymycetes</taxon>
        <taxon>Dacrymycetales</taxon>
        <taxon>Dacrymycetaceae</taxon>
        <taxon>Dacryopinax</taxon>
    </lineage>
</organism>
<accession>M5FPC1</accession>
<sequence length="392" mass="44867">MKMGNGSLPELPPELYEHIIAFLDDRRDLLRICLTNSILHDLAARYLYRRLRIQDFRRAVAACILLVKRPHIAAYVTQLEADFGEVPDWIVHQWPKPRIFLNTFAPAYCRIMFRAFGSMNQLEHLTFKNTSPLGRLPMTNLANCTFRVRSLTLPTSTFEHVILQSQPLIEDLEVLDGPSFSILALRRTAIPHLKRLAAFQIDAKYLIPGRPVVEFRRLDTLLEEHVPDCLNTLSQSTGPLKRVRLLMMKIDGLFFVRAAAAIPDIVDLVIHGMGNVEHTVSEELQTFEVVHAFRGFRSLKNIEIHSYYDGSAEYYFPPIHVLGRACSTLETFTIVDELRGNSDRSRLPAYQLHRELGKILQEGELEWIPRNGIVRTPPSVPGRQVTLVEWIG</sequence>
<dbReference type="SUPFAM" id="SSF81383">
    <property type="entry name" value="F-box domain"/>
    <property type="match status" value="1"/>
</dbReference>
<dbReference type="OrthoDB" id="2746474at2759"/>
<dbReference type="Pfam" id="PF12937">
    <property type="entry name" value="F-box-like"/>
    <property type="match status" value="1"/>
</dbReference>
<evidence type="ECO:0000313" key="3">
    <source>
        <dbReference type="Proteomes" id="UP000030653"/>
    </source>
</evidence>
<keyword evidence="3" id="KW-1185">Reference proteome</keyword>
<proteinExistence type="predicted"/>
<evidence type="ECO:0000259" key="1">
    <source>
        <dbReference type="Pfam" id="PF12937"/>
    </source>
</evidence>
<dbReference type="GeneID" id="63684199"/>
<dbReference type="EMBL" id="JH795873">
    <property type="protein sequence ID" value="EJT98425.1"/>
    <property type="molecule type" value="Genomic_DNA"/>
</dbReference>
<reference evidence="2 3" key="1">
    <citation type="journal article" date="2012" name="Science">
        <title>The Paleozoic origin of enzymatic lignin decomposition reconstructed from 31 fungal genomes.</title>
        <authorList>
            <person name="Floudas D."/>
            <person name="Binder M."/>
            <person name="Riley R."/>
            <person name="Barry K."/>
            <person name="Blanchette R.A."/>
            <person name="Henrissat B."/>
            <person name="Martinez A.T."/>
            <person name="Otillar R."/>
            <person name="Spatafora J.W."/>
            <person name="Yadav J.S."/>
            <person name="Aerts A."/>
            <person name="Benoit I."/>
            <person name="Boyd A."/>
            <person name="Carlson A."/>
            <person name="Copeland A."/>
            <person name="Coutinho P.M."/>
            <person name="de Vries R.P."/>
            <person name="Ferreira P."/>
            <person name="Findley K."/>
            <person name="Foster B."/>
            <person name="Gaskell J."/>
            <person name="Glotzer D."/>
            <person name="Gorecki P."/>
            <person name="Heitman J."/>
            <person name="Hesse C."/>
            <person name="Hori C."/>
            <person name="Igarashi K."/>
            <person name="Jurgens J.A."/>
            <person name="Kallen N."/>
            <person name="Kersten P."/>
            <person name="Kohler A."/>
            <person name="Kuees U."/>
            <person name="Kumar T.K.A."/>
            <person name="Kuo A."/>
            <person name="LaButti K."/>
            <person name="Larrondo L.F."/>
            <person name="Lindquist E."/>
            <person name="Ling A."/>
            <person name="Lombard V."/>
            <person name="Lucas S."/>
            <person name="Lundell T."/>
            <person name="Martin R."/>
            <person name="McLaughlin D.J."/>
            <person name="Morgenstern I."/>
            <person name="Morin E."/>
            <person name="Murat C."/>
            <person name="Nagy L.G."/>
            <person name="Nolan M."/>
            <person name="Ohm R.A."/>
            <person name="Patyshakuliyeva A."/>
            <person name="Rokas A."/>
            <person name="Ruiz-Duenas F.J."/>
            <person name="Sabat G."/>
            <person name="Salamov A."/>
            <person name="Samejima M."/>
            <person name="Schmutz J."/>
            <person name="Slot J.C."/>
            <person name="St John F."/>
            <person name="Stenlid J."/>
            <person name="Sun H."/>
            <person name="Sun S."/>
            <person name="Syed K."/>
            <person name="Tsang A."/>
            <person name="Wiebenga A."/>
            <person name="Young D."/>
            <person name="Pisabarro A."/>
            <person name="Eastwood D.C."/>
            <person name="Martin F."/>
            <person name="Cullen D."/>
            <person name="Grigoriev I.V."/>
            <person name="Hibbett D.S."/>
        </authorList>
    </citation>
    <scope>NUCLEOTIDE SEQUENCE [LARGE SCALE GENOMIC DNA]</scope>
    <source>
        <strain evidence="2 3">DJM-731 SS1</strain>
    </source>
</reference>
<feature type="domain" description="F-box" evidence="1">
    <location>
        <begin position="9"/>
        <end position="53"/>
    </location>
</feature>